<dbReference type="InterPro" id="IPR016102">
    <property type="entry name" value="Succinyl-CoA_synth-like"/>
</dbReference>
<evidence type="ECO:0000313" key="6">
    <source>
        <dbReference type="Proteomes" id="UP001152795"/>
    </source>
</evidence>
<dbReference type="InterPro" id="IPR005811">
    <property type="entry name" value="SUCC_ACL_C"/>
</dbReference>
<gene>
    <name evidence="5" type="ORF">PACLA_8A007739</name>
</gene>
<evidence type="ECO:0000313" key="5">
    <source>
        <dbReference type="EMBL" id="CAB4009831.1"/>
    </source>
</evidence>
<evidence type="ECO:0000259" key="4">
    <source>
        <dbReference type="Pfam" id="PF00549"/>
    </source>
</evidence>
<comment type="caution">
    <text evidence="5">The sequence shown here is derived from an EMBL/GenBank/DDBJ whole genome shotgun (WGS) entry which is preliminary data.</text>
</comment>
<dbReference type="GO" id="GO:0006104">
    <property type="term" value="P:succinyl-CoA metabolic process"/>
    <property type="evidence" value="ECO:0007669"/>
    <property type="project" value="TreeGrafter"/>
</dbReference>
<dbReference type="SUPFAM" id="SSF56059">
    <property type="entry name" value="Glutathione synthetase ATP-binding domain-like"/>
    <property type="match status" value="1"/>
</dbReference>
<dbReference type="Pfam" id="PF00549">
    <property type="entry name" value="Ligase_CoA"/>
    <property type="match status" value="1"/>
</dbReference>
<dbReference type="FunFam" id="3.40.50.261:FF:000001">
    <property type="entry name" value="Succinate--CoA ligase [ADP-forming] subunit beta"/>
    <property type="match status" value="1"/>
</dbReference>
<reference evidence="5" key="1">
    <citation type="submission" date="2020-04" db="EMBL/GenBank/DDBJ databases">
        <authorList>
            <person name="Alioto T."/>
            <person name="Alioto T."/>
            <person name="Gomez Garrido J."/>
        </authorList>
    </citation>
    <scope>NUCLEOTIDE SEQUENCE</scope>
    <source>
        <strain evidence="5">A484AB</strain>
    </source>
</reference>
<organism evidence="5 6">
    <name type="scientific">Paramuricea clavata</name>
    <name type="common">Red gorgonian</name>
    <name type="synonym">Violescent sea-whip</name>
    <dbReference type="NCBI Taxonomy" id="317549"/>
    <lineage>
        <taxon>Eukaryota</taxon>
        <taxon>Metazoa</taxon>
        <taxon>Cnidaria</taxon>
        <taxon>Anthozoa</taxon>
        <taxon>Octocorallia</taxon>
        <taxon>Malacalcyonacea</taxon>
        <taxon>Plexauridae</taxon>
        <taxon>Paramuricea</taxon>
    </lineage>
</organism>
<feature type="domain" description="ATP-citrate synthase/succinyl-CoA ligase C-terminal" evidence="4">
    <location>
        <begin position="176"/>
        <end position="295"/>
    </location>
</feature>
<feature type="non-terminal residue" evidence="5">
    <location>
        <position position="1"/>
    </location>
</feature>
<dbReference type="SUPFAM" id="SSF52210">
    <property type="entry name" value="Succinyl-CoA synthetase domains"/>
    <property type="match status" value="1"/>
</dbReference>
<dbReference type="Proteomes" id="UP001152795">
    <property type="component" value="Unassembled WGS sequence"/>
</dbReference>
<evidence type="ECO:0000256" key="1">
    <source>
        <dbReference type="ARBA" id="ARBA00022532"/>
    </source>
</evidence>
<keyword evidence="2" id="KW-0547">Nucleotide-binding</keyword>
<dbReference type="InterPro" id="IPR017866">
    <property type="entry name" value="Succ-CoA_synthase_bsu_CS"/>
</dbReference>
<keyword evidence="3" id="KW-0067">ATP-binding</keyword>
<protein>
    <submittedName>
        <fullName evidence="5">Succinate-- ligase [ADP-forming] subunit beta, mitochondrial-like</fullName>
    </submittedName>
</protein>
<dbReference type="GO" id="GO:0042709">
    <property type="term" value="C:succinate-CoA ligase complex"/>
    <property type="evidence" value="ECO:0007669"/>
    <property type="project" value="TreeGrafter"/>
</dbReference>
<accession>A0A6S7IWH1</accession>
<keyword evidence="1" id="KW-0816">Tricarboxylic acid cycle</keyword>
<dbReference type="PROSITE" id="PS01217">
    <property type="entry name" value="SUCCINYL_COA_LIG_3"/>
    <property type="match status" value="1"/>
</dbReference>
<dbReference type="Gene3D" id="3.30.470.20">
    <property type="entry name" value="ATP-grasp fold, B domain"/>
    <property type="match status" value="1"/>
</dbReference>
<keyword evidence="6" id="KW-1185">Reference proteome</keyword>
<evidence type="ECO:0000256" key="3">
    <source>
        <dbReference type="ARBA" id="ARBA00022840"/>
    </source>
</evidence>
<dbReference type="PANTHER" id="PTHR11815">
    <property type="entry name" value="SUCCINYL-COA SYNTHETASE BETA CHAIN"/>
    <property type="match status" value="1"/>
</dbReference>
<proteinExistence type="predicted"/>
<dbReference type="Gene3D" id="3.40.50.261">
    <property type="entry name" value="Succinyl-CoA synthetase domains"/>
    <property type="match status" value="1"/>
</dbReference>
<dbReference type="OrthoDB" id="1552at2759"/>
<evidence type="ECO:0000256" key="2">
    <source>
        <dbReference type="ARBA" id="ARBA00022741"/>
    </source>
</evidence>
<dbReference type="GO" id="GO:0005739">
    <property type="term" value="C:mitochondrion"/>
    <property type="evidence" value="ECO:0007669"/>
    <property type="project" value="TreeGrafter"/>
</dbReference>
<dbReference type="AlphaFoldDB" id="A0A6S7IWH1"/>
<dbReference type="EMBL" id="CACRXK020006586">
    <property type="protein sequence ID" value="CAB4009831.1"/>
    <property type="molecule type" value="Genomic_DNA"/>
</dbReference>
<dbReference type="PANTHER" id="PTHR11815:SF1">
    <property type="entry name" value="SUCCINATE--COA LIGASE [ADP-FORMING] SUBUNIT BETA, MITOCHONDRIAL"/>
    <property type="match status" value="1"/>
</dbReference>
<name>A0A6S7IWH1_PARCT</name>
<dbReference type="GO" id="GO:0006099">
    <property type="term" value="P:tricarboxylic acid cycle"/>
    <property type="evidence" value="ECO:0007669"/>
    <property type="project" value="UniProtKB-KW"/>
</dbReference>
<sequence>KRQCNTLKLIAPRLHSLEIDLPRFNLNTPNIIYIGVHLTLTLSNSPSHLLTAHPPKISGTTPVKIMKIRLCIPSIIEHEVAGLLRYPSVATVSETKNIYHLREISNRHMTNFTDIYLFSCHRFVCMDAKLNFDDNAAFRQDDLFQQRDWTQEDEREVEAAAYNLNYIGLDGSIGCLVNGAGLAMATMDIIKLHGAEPANFLDVGGGATAKQVAEAFKLISADSNVHAILVNIFGGIMRCDVIAEGIVAAASQLDLDIPIVVRLQGTRVEDAKAIFTTSDLRILAVDNLEEAAKMAARLSNIVELAKQVSVDVKFELPI</sequence>
<dbReference type="GO" id="GO:0005524">
    <property type="term" value="F:ATP binding"/>
    <property type="evidence" value="ECO:0007669"/>
    <property type="project" value="UniProtKB-KW"/>
</dbReference>
<keyword evidence="5" id="KW-0436">Ligase</keyword>
<dbReference type="GO" id="GO:0004775">
    <property type="term" value="F:succinate-CoA ligase (ADP-forming) activity"/>
    <property type="evidence" value="ECO:0007669"/>
    <property type="project" value="TreeGrafter"/>
</dbReference>